<dbReference type="RefSeq" id="WP_008525193.1">
    <property type="nucleotide sequence ID" value="NC_021921.1"/>
</dbReference>
<gene>
    <name evidence="1" type="ORF">HLRTI_001334</name>
</gene>
<dbReference type="Proteomes" id="UP000003861">
    <property type="component" value="Unassembled WGS sequence"/>
</dbReference>
<protein>
    <recommendedName>
        <fullName evidence="3">PIN domain-containing protein</fullName>
    </recommendedName>
</protein>
<name>U2E2W9_9EURY</name>
<dbReference type="GeneID" id="23798593"/>
<comment type="caution">
    <text evidence="1">The sequence shown here is derived from an EMBL/GenBank/DDBJ whole genome shotgun (WGS) entry which is preliminary data.</text>
</comment>
<reference evidence="1 2" key="1">
    <citation type="journal article" date="2011" name="J. Bacteriol.">
        <title>Genome sequence of Halorhabdus tiamatea, the first archaeon isolated from a deep-sea anoxic brine lake.</title>
        <authorList>
            <person name="Antunes A."/>
            <person name="Alam I."/>
            <person name="Bajic V.B."/>
            <person name="Stingl U."/>
        </authorList>
    </citation>
    <scope>NUCLEOTIDE SEQUENCE [LARGE SCALE GENOMIC DNA]</scope>
    <source>
        <strain evidence="1 2">SARL4B</strain>
    </source>
</reference>
<evidence type="ECO:0000313" key="1">
    <source>
        <dbReference type="EMBL" id="ERJ06628.1"/>
    </source>
</evidence>
<sequence length="336" mass="38700">MPPVVFLDQRDWVDLAKERKGTLEPHKSDLEDVLEFVISTADTGDVVYPIDLTRFRETAYHSRPEHRDSFFDFLFDVSNGYTIAPYDIVRKEEITWRLDRVRGNAGYMTGRVVNQGLPHLFGGQNYQIVPTDGEKDPSDIPDRILQEIYDSIESRDVFDLAKDPDHGLIDMLADQEGWEAMAQELNETRHAHEEKYNDNENRRRREKIRSFMSDTIPEYFIRGFESGLSIQELGVFLGDYWSGAPDVDDAETFLQSFPAEYSFTELVYQRDIQGSDWESNDIADIESLSVAIPYCDVVTADNQFADLAHRSNLDEIYHADIITDLHELPGVVSERL</sequence>
<reference evidence="1 2" key="2">
    <citation type="journal article" date="2013" name="PLoS ONE">
        <title>INDIGO - INtegrated Data Warehouse of MIcrobial GenOmes with Examples from the Red Sea Extremophiles.</title>
        <authorList>
            <person name="Alam I."/>
            <person name="Antunes A."/>
            <person name="Kamau A.A."/>
            <person name="Ba Alawi W."/>
            <person name="Kalkatawi M."/>
            <person name="Stingl U."/>
            <person name="Bajic V.B."/>
        </authorList>
    </citation>
    <scope>NUCLEOTIDE SEQUENCE [LARGE SCALE GENOMIC DNA]</scope>
    <source>
        <strain evidence="1 2">SARL4B</strain>
    </source>
</reference>
<accession>U2E2W9</accession>
<evidence type="ECO:0008006" key="3">
    <source>
        <dbReference type="Google" id="ProtNLM"/>
    </source>
</evidence>
<organism evidence="1 2">
    <name type="scientific">Halorhabdus tiamatea SARL4B</name>
    <dbReference type="NCBI Taxonomy" id="1033806"/>
    <lineage>
        <taxon>Archaea</taxon>
        <taxon>Methanobacteriati</taxon>
        <taxon>Methanobacteriota</taxon>
        <taxon>Stenosarchaea group</taxon>
        <taxon>Halobacteria</taxon>
        <taxon>Halobacteriales</taxon>
        <taxon>Haloarculaceae</taxon>
        <taxon>Halorhabdus</taxon>
    </lineage>
</organism>
<dbReference type="EMBL" id="AFNT02000012">
    <property type="protein sequence ID" value="ERJ06628.1"/>
    <property type="molecule type" value="Genomic_DNA"/>
</dbReference>
<evidence type="ECO:0000313" key="2">
    <source>
        <dbReference type="Proteomes" id="UP000003861"/>
    </source>
</evidence>
<proteinExistence type="predicted"/>
<dbReference type="AlphaFoldDB" id="U2E2W9"/>
<dbReference type="OrthoDB" id="271940at2157"/>